<accession>A0ABT9RG48</accession>
<reference evidence="2 3" key="1">
    <citation type="submission" date="2023-07" db="EMBL/GenBank/DDBJ databases">
        <title>Sequencing the genomes of 1000 actinobacteria strains.</title>
        <authorList>
            <person name="Klenk H.-P."/>
        </authorList>
    </citation>
    <scope>NUCLEOTIDE SEQUENCE [LARGE SCALE GENOMIC DNA]</scope>
    <source>
        <strain evidence="2 3">DSM 44109</strain>
    </source>
</reference>
<feature type="region of interest" description="Disordered" evidence="1">
    <location>
        <begin position="17"/>
        <end position="39"/>
    </location>
</feature>
<dbReference type="Proteomes" id="UP001230426">
    <property type="component" value="Unassembled WGS sequence"/>
</dbReference>
<feature type="compositionally biased region" description="Basic and acidic residues" evidence="1">
    <location>
        <begin position="19"/>
        <end position="30"/>
    </location>
</feature>
<evidence type="ECO:0000313" key="3">
    <source>
        <dbReference type="Proteomes" id="UP001230426"/>
    </source>
</evidence>
<dbReference type="InterPro" id="IPR012349">
    <property type="entry name" value="Split_barrel_FMN-bd"/>
</dbReference>
<comment type="caution">
    <text evidence="2">The sequence shown here is derived from an EMBL/GenBank/DDBJ whole genome shotgun (WGS) entry which is preliminary data.</text>
</comment>
<dbReference type="Pfam" id="PF12900">
    <property type="entry name" value="Pyridox_ox_2"/>
    <property type="match status" value="1"/>
</dbReference>
<keyword evidence="3" id="KW-1185">Reference proteome</keyword>
<evidence type="ECO:0000256" key="1">
    <source>
        <dbReference type="SAM" id="MobiDB-lite"/>
    </source>
</evidence>
<protein>
    <recommendedName>
        <fullName evidence="4">DNA-binding protein</fullName>
    </recommendedName>
</protein>
<evidence type="ECO:0000313" key="2">
    <source>
        <dbReference type="EMBL" id="MDP9868263.1"/>
    </source>
</evidence>
<gene>
    <name evidence="2" type="ORF">J2S55_007529</name>
</gene>
<name>A0ABT9RG48_9ACTN</name>
<organism evidence="2 3">
    <name type="scientific">Streptosporangium brasiliense</name>
    <dbReference type="NCBI Taxonomy" id="47480"/>
    <lineage>
        <taxon>Bacteria</taxon>
        <taxon>Bacillati</taxon>
        <taxon>Actinomycetota</taxon>
        <taxon>Actinomycetes</taxon>
        <taxon>Streptosporangiales</taxon>
        <taxon>Streptosporangiaceae</taxon>
        <taxon>Streptosporangium</taxon>
    </lineage>
</organism>
<sequence length="180" mass="19244">MKKNGPESFFGVALQGRSHRGEATTMHARDTTSSTGGGQVEVLDRGTCMALLRTVRVGRVAWSAPSGEVVVLPVNFVVDRDGVVFKSSPGGKIDVVHRGGLLSFEADDIEPALRVGWSVLLVGFGEIVTDLDQMRHLEELPTTWITAAEPVFVRLTARQVTGRRLPLQPGGVAVERSGGA</sequence>
<proteinExistence type="predicted"/>
<dbReference type="Gene3D" id="2.30.110.10">
    <property type="entry name" value="Electron Transport, Fmn-binding Protein, Chain A"/>
    <property type="match status" value="1"/>
</dbReference>
<dbReference type="InterPro" id="IPR024747">
    <property type="entry name" value="Pyridox_Oxase-rel"/>
</dbReference>
<dbReference type="SUPFAM" id="SSF50475">
    <property type="entry name" value="FMN-binding split barrel"/>
    <property type="match status" value="1"/>
</dbReference>
<evidence type="ECO:0008006" key="4">
    <source>
        <dbReference type="Google" id="ProtNLM"/>
    </source>
</evidence>
<dbReference type="EMBL" id="JAUSRB010000002">
    <property type="protein sequence ID" value="MDP9868263.1"/>
    <property type="molecule type" value="Genomic_DNA"/>
</dbReference>
<dbReference type="RefSeq" id="WP_306870929.1">
    <property type="nucleotide sequence ID" value="NZ_JAUSRB010000002.1"/>
</dbReference>